<organism evidence="2">
    <name type="scientific">Blackfly microvirus SF02</name>
    <dbReference type="NCBI Taxonomy" id="2576452"/>
    <lineage>
        <taxon>Viruses</taxon>
        <taxon>Monodnaviria</taxon>
        <taxon>Sangervirae</taxon>
        <taxon>Phixviricota</taxon>
        <taxon>Malgrandaviricetes</taxon>
        <taxon>Petitvirales</taxon>
        <taxon>Microviridae</taxon>
        <taxon>Microvirus</taxon>
    </lineage>
</organism>
<dbReference type="Pfam" id="PF23343">
    <property type="entry name" value="REP_ORF2-G2P"/>
    <property type="match status" value="1"/>
</dbReference>
<sequence>MVFGCDMACFGRLTAYYSEEINPETGKRPLVFDERKAHSPVPIRVPCGTCVGCLMSRRRQWAVRCMHEKRMHSASAFVTLTYADLPAGGSLSKRDLQLFMKRLRLVRPPGLRFFACGEYGETTLRPHYHLLLFNTDFADQRFYKSSPAGEPLYVSAELSRLWPKGSNAVGALTFGSASYVAGYVTKKISSPLLVGAQAPFVVMSRRPGLGASWFEKFHPEAYKHDSAVMKGREVGLPRFYDDRFDLVDSKRLAKLKRLRRLRARAHPEDLTLRRLRVREEFEKRKASLFAREFS</sequence>
<name>A0A4P8PS04_9VIRU</name>
<accession>A0A4P8PS04</accession>
<evidence type="ECO:0000259" key="1">
    <source>
        <dbReference type="Pfam" id="PF23343"/>
    </source>
</evidence>
<protein>
    <submittedName>
        <fullName evidence="2">Replication initiator protein</fullName>
    </submittedName>
</protein>
<dbReference type="InterPro" id="IPR056906">
    <property type="entry name" value="ORF2/G2P_dom"/>
</dbReference>
<feature type="domain" description="Replication-associated protein ORF2/G2P" evidence="1">
    <location>
        <begin position="76"/>
        <end position="187"/>
    </location>
</feature>
<evidence type="ECO:0000313" key="2">
    <source>
        <dbReference type="EMBL" id="QCQ84705.1"/>
    </source>
</evidence>
<dbReference type="EMBL" id="MK249152">
    <property type="protein sequence ID" value="QCQ84705.1"/>
    <property type="molecule type" value="Genomic_DNA"/>
</dbReference>
<proteinExistence type="predicted"/>
<dbReference type="Proteomes" id="UP000322253">
    <property type="component" value="Segment"/>
</dbReference>
<reference evidence="2" key="1">
    <citation type="submission" date="2018-12" db="EMBL/GenBank/DDBJ databases">
        <title>Singled stranded DNA viruses identified in blackflies (Austrosimulium ungulatum) sampled in New Zealand.</title>
        <authorList>
            <person name="Kraberger S."/>
            <person name="Fontenele R.S."/>
            <person name="Schmidlin K."/>
            <person name="Walters M."/>
            <person name="Varsani A."/>
        </authorList>
    </citation>
    <scope>NUCLEOTIDE SEQUENCE [LARGE SCALE GENOMIC DNA]</scope>
    <source>
        <strain evidence="2">050</strain>
    </source>
</reference>